<proteinExistence type="predicted"/>
<gene>
    <name evidence="1" type="ORF">UFOVP328_9</name>
</gene>
<name>A0A6J5LS82_9CAUD</name>
<accession>A0A6J5LS82</accession>
<dbReference type="EMBL" id="LR796341">
    <property type="protein sequence ID" value="CAB4137218.1"/>
    <property type="molecule type" value="Genomic_DNA"/>
</dbReference>
<organism evidence="1">
    <name type="scientific">uncultured Caudovirales phage</name>
    <dbReference type="NCBI Taxonomy" id="2100421"/>
    <lineage>
        <taxon>Viruses</taxon>
        <taxon>Duplodnaviria</taxon>
        <taxon>Heunggongvirae</taxon>
        <taxon>Uroviricota</taxon>
        <taxon>Caudoviricetes</taxon>
        <taxon>Peduoviridae</taxon>
        <taxon>Maltschvirus</taxon>
        <taxon>Maltschvirus maltsch</taxon>
    </lineage>
</organism>
<protein>
    <submittedName>
        <fullName evidence="1">Uncharacterized protein</fullName>
    </submittedName>
</protein>
<reference evidence="1" key="1">
    <citation type="submission" date="2020-04" db="EMBL/GenBank/DDBJ databases">
        <authorList>
            <person name="Chiriac C."/>
            <person name="Salcher M."/>
            <person name="Ghai R."/>
            <person name="Kavagutti S V."/>
        </authorList>
    </citation>
    <scope>NUCLEOTIDE SEQUENCE</scope>
</reference>
<evidence type="ECO:0000313" key="1">
    <source>
        <dbReference type="EMBL" id="CAB4137218.1"/>
    </source>
</evidence>
<sequence>MKVYKSCYRNHWISPYKILDYVFFWTDWSKCSRWNLTQTLEDENRAKSQYVEHPAWVDRWADRLSPISQAIQWVLDRVHPRVEYVKIDRWDTWSMDHTLADIVLPMLKQLKETKHGAPFTDDEDVPEYLRSHMAQPKENEWDTDSLHHMRWDWILAEMIFAFEMKCKDDWASEFHSGEIDWEWVPVDADGNEVPKGEHKYYEMKKGPKDTHQVDMEGMKKVQDRMTNGFRLFGKYYEALWD</sequence>